<dbReference type="InterPro" id="IPR016024">
    <property type="entry name" value="ARM-type_fold"/>
</dbReference>
<dbReference type="Proteomes" id="UP001168552">
    <property type="component" value="Unassembled WGS sequence"/>
</dbReference>
<comment type="caution">
    <text evidence="1">The sequence shown here is derived from an EMBL/GenBank/DDBJ whole genome shotgun (WGS) entry which is preliminary data.</text>
</comment>
<dbReference type="SUPFAM" id="SSF48371">
    <property type="entry name" value="ARM repeat"/>
    <property type="match status" value="1"/>
</dbReference>
<sequence>MTFEQLYQELESLGAEHTKNTYLKHGASSPMFGVSYANLGKLKMKVHSPEGKVGFHQQFAEQLWASGNLDARLLACMIADPATISENTIDSWIKEIDYYALADSFSDLVYSSPFAMKKMLDWTFSDKEYVKRIGYTLLNSFARLNTVFNNGFFEAYITIVENEIHHAPNRAKEGMNNCLIAIGSRNEALKKKIIQSSRKIGKVEIDHGDTGCQTFVIEDYLEKIYARRNMVKQ</sequence>
<accession>A0ABT8F7B9</accession>
<gene>
    <name evidence="1" type="ORF">QWY31_12750</name>
</gene>
<dbReference type="PANTHER" id="PTHR41291">
    <property type="entry name" value="DNA ALKYLATION REPAIR PROTEIN"/>
    <property type="match status" value="1"/>
</dbReference>
<dbReference type="InterPro" id="IPR014825">
    <property type="entry name" value="DNA_alkylation"/>
</dbReference>
<dbReference type="CDD" id="cd06561">
    <property type="entry name" value="AlkD_like"/>
    <property type="match status" value="1"/>
</dbReference>
<dbReference type="Pfam" id="PF08713">
    <property type="entry name" value="DNA_alkylation"/>
    <property type="match status" value="1"/>
</dbReference>
<organism evidence="1 2">
    <name type="scientific">Shiella aurantiaca</name>
    <dbReference type="NCBI Taxonomy" id="3058365"/>
    <lineage>
        <taxon>Bacteria</taxon>
        <taxon>Pseudomonadati</taxon>
        <taxon>Bacteroidota</taxon>
        <taxon>Cytophagia</taxon>
        <taxon>Cytophagales</taxon>
        <taxon>Shiellaceae</taxon>
        <taxon>Shiella</taxon>
    </lineage>
</organism>
<dbReference type="RefSeq" id="WP_320004908.1">
    <property type="nucleotide sequence ID" value="NZ_JAUHJS010000006.1"/>
</dbReference>
<dbReference type="PANTHER" id="PTHR41291:SF1">
    <property type="entry name" value="DNA ALKYLATION REPAIR PROTEIN"/>
    <property type="match status" value="1"/>
</dbReference>
<reference evidence="1" key="1">
    <citation type="submission" date="2023-06" db="EMBL/GenBank/DDBJ databases">
        <title>Cytophagales bacterium Strain LB-30, isolated from soil.</title>
        <authorList>
            <person name="Liu B."/>
        </authorList>
    </citation>
    <scope>NUCLEOTIDE SEQUENCE</scope>
    <source>
        <strain evidence="1">LB-30</strain>
    </source>
</reference>
<dbReference type="EMBL" id="JAUHJS010000006">
    <property type="protein sequence ID" value="MDN4166372.1"/>
    <property type="molecule type" value="Genomic_DNA"/>
</dbReference>
<evidence type="ECO:0000313" key="2">
    <source>
        <dbReference type="Proteomes" id="UP001168552"/>
    </source>
</evidence>
<proteinExistence type="predicted"/>
<evidence type="ECO:0000313" key="1">
    <source>
        <dbReference type="EMBL" id="MDN4166372.1"/>
    </source>
</evidence>
<name>A0ABT8F7B9_9BACT</name>
<keyword evidence="2" id="KW-1185">Reference proteome</keyword>
<dbReference type="Gene3D" id="1.25.10.90">
    <property type="match status" value="1"/>
</dbReference>
<protein>
    <submittedName>
        <fullName evidence="1">DNA alkylation repair protein</fullName>
    </submittedName>
</protein>